<evidence type="ECO:0000313" key="2">
    <source>
        <dbReference type="Proteomes" id="UP000310158"/>
    </source>
</evidence>
<gene>
    <name evidence="1" type="ORF">EW146_g3689</name>
</gene>
<proteinExistence type="predicted"/>
<protein>
    <submittedName>
        <fullName evidence="1">Uncharacterized protein</fullName>
    </submittedName>
</protein>
<organism evidence="1 2">
    <name type="scientific">Bondarzewia mesenterica</name>
    <dbReference type="NCBI Taxonomy" id="1095465"/>
    <lineage>
        <taxon>Eukaryota</taxon>
        <taxon>Fungi</taxon>
        <taxon>Dikarya</taxon>
        <taxon>Basidiomycota</taxon>
        <taxon>Agaricomycotina</taxon>
        <taxon>Agaricomycetes</taxon>
        <taxon>Russulales</taxon>
        <taxon>Bondarzewiaceae</taxon>
        <taxon>Bondarzewia</taxon>
    </lineage>
</organism>
<keyword evidence="2" id="KW-1185">Reference proteome</keyword>
<dbReference type="Proteomes" id="UP000310158">
    <property type="component" value="Unassembled WGS sequence"/>
</dbReference>
<dbReference type="EMBL" id="SGPL01000129">
    <property type="protein sequence ID" value="THH17049.1"/>
    <property type="molecule type" value="Genomic_DNA"/>
</dbReference>
<name>A0A4S4LWU8_9AGAM</name>
<dbReference type="AlphaFoldDB" id="A0A4S4LWU8"/>
<evidence type="ECO:0000313" key="1">
    <source>
        <dbReference type="EMBL" id="THH17049.1"/>
    </source>
</evidence>
<accession>A0A4S4LWU8</accession>
<sequence length="69" mass="7646">MRSQTHSRDPKFDEAVSGTLPEMLEDEVVSSDAWKKSIAHFNSPGSLNFVFLLSTHARASAKTPPCNNR</sequence>
<reference evidence="1 2" key="1">
    <citation type="submission" date="2019-02" db="EMBL/GenBank/DDBJ databases">
        <title>Genome sequencing of the rare red list fungi Bondarzewia mesenterica.</title>
        <authorList>
            <person name="Buettner E."/>
            <person name="Kellner H."/>
        </authorList>
    </citation>
    <scope>NUCLEOTIDE SEQUENCE [LARGE SCALE GENOMIC DNA]</scope>
    <source>
        <strain evidence="1 2">DSM 108281</strain>
    </source>
</reference>
<comment type="caution">
    <text evidence="1">The sequence shown here is derived from an EMBL/GenBank/DDBJ whole genome shotgun (WGS) entry which is preliminary data.</text>
</comment>